<protein>
    <submittedName>
        <fullName evidence="2">Uncharacterized protein</fullName>
    </submittedName>
</protein>
<accession>J3L065</accession>
<keyword evidence="3" id="KW-1185">Reference proteome</keyword>
<dbReference type="Proteomes" id="UP000006038">
    <property type="component" value="Chromosome 1"/>
</dbReference>
<name>J3L065_ORYBR</name>
<feature type="region of interest" description="Disordered" evidence="1">
    <location>
        <begin position="209"/>
        <end position="229"/>
    </location>
</feature>
<dbReference type="HOGENOM" id="CLU_1211401_0_0_1"/>
<proteinExistence type="predicted"/>
<dbReference type="EnsemblPlants" id="OB01G26210.1">
    <property type="protein sequence ID" value="OB01G26210.1"/>
    <property type="gene ID" value="OB01G26210"/>
</dbReference>
<evidence type="ECO:0000313" key="2">
    <source>
        <dbReference type="EnsemblPlants" id="OB01G26210.1"/>
    </source>
</evidence>
<reference evidence="2" key="1">
    <citation type="journal article" date="2013" name="Nat. Commun.">
        <title>Whole-genome sequencing of Oryza brachyantha reveals mechanisms underlying Oryza genome evolution.</title>
        <authorList>
            <person name="Chen J."/>
            <person name="Huang Q."/>
            <person name="Gao D."/>
            <person name="Wang J."/>
            <person name="Lang Y."/>
            <person name="Liu T."/>
            <person name="Li B."/>
            <person name="Bai Z."/>
            <person name="Luis Goicoechea J."/>
            <person name="Liang C."/>
            <person name="Chen C."/>
            <person name="Zhang W."/>
            <person name="Sun S."/>
            <person name="Liao Y."/>
            <person name="Zhang X."/>
            <person name="Yang L."/>
            <person name="Song C."/>
            <person name="Wang M."/>
            <person name="Shi J."/>
            <person name="Liu G."/>
            <person name="Liu J."/>
            <person name="Zhou H."/>
            <person name="Zhou W."/>
            <person name="Yu Q."/>
            <person name="An N."/>
            <person name="Chen Y."/>
            <person name="Cai Q."/>
            <person name="Wang B."/>
            <person name="Liu B."/>
            <person name="Min J."/>
            <person name="Huang Y."/>
            <person name="Wu H."/>
            <person name="Li Z."/>
            <person name="Zhang Y."/>
            <person name="Yin Y."/>
            <person name="Song W."/>
            <person name="Jiang J."/>
            <person name="Jackson S.A."/>
            <person name="Wing R.A."/>
            <person name="Wang J."/>
            <person name="Chen M."/>
        </authorList>
    </citation>
    <scope>NUCLEOTIDE SEQUENCE [LARGE SCALE GENOMIC DNA]</scope>
    <source>
        <strain evidence="2">cv. IRGC 101232</strain>
    </source>
</reference>
<sequence length="229" mass="26322">MAFLDYFLPEIQDWMEQDQQYYKRQYDDNHWMSLTSWINGLRFLHCHVTSVMSKDTGSSSSDEEIEESYYGTEEANGASDMPEEVNSCVKFSADNIDRRCMTNQSDGKHKQQKCFNGACNMPTEIINSEELPPNNNFECSRSNKIDNVIVKPGGAQDHSNCQCWGIRFKRCKTSTEHLVEPLPDTITELEKVADKIRWVKNLLPSEDSGPLNAANPWKAQEKDALMKHR</sequence>
<dbReference type="AlphaFoldDB" id="J3L065"/>
<feature type="compositionally biased region" description="Basic and acidic residues" evidence="1">
    <location>
        <begin position="219"/>
        <end position="229"/>
    </location>
</feature>
<reference evidence="2" key="2">
    <citation type="submission" date="2013-04" db="UniProtKB">
        <authorList>
            <consortium name="EnsemblPlants"/>
        </authorList>
    </citation>
    <scope>IDENTIFICATION</scope>
</reference>
<dbReference type="Gramene" id="OB01G26210.1">
    <property type="protein sequence ID" value="OB01G26210.1"/>
    <property type="gene ID" value="OB01G26210"/>
</dbReference>
<evidence type="ECO:0000313" key="3">
    <source>
        <dbReference type="Proteomes" id="UP000006038"/>
    </source>
</evidence>
<organism evidence="2">
    <name type="scientific">Oryza brachyantha</name>
    <name type="common">malo sina</name>
    <dbReference type="NCBI Taxonomy" id="4533"/>
    <lineage>
        <taxon>Eukaryota</taxon>
        <taxon>Viridiplantae</taxon>
        <taxon>Streptophyta</taxon>
        <taxon>Embryophyta</taxon>
        <taxon>Tracheophyta</taxon>
        <taxon>Spermatophyta</taxon>
        <taxon>Magnoliopsida</taxon>
        <taxon>Liliopsida</taxon>
        <taxon>Poales</taxon>
        <taxon>Poaceae</taxon>
        <taxon>BOP clade</taxon>
        <taxon>Oryzoideae</taxon>
        <taxon>Oryzeae</taxon>
        <taxon>Oryzinae</taxon>
        <taxon>Oryza</taxon>
    </lineage>
</organism>
<evidence type="ECO:0000256" key="1">
    <source>
        <dbReference type="SAM" id="MobiDB-lite"/>
    </source>
</evidence>